<dbReference type="CDD" id="cd02517">
    <property type="entry name" value="CMP-KDO-Synthetase"/>
    <property type="match status" value="1"/>
</dbReference>
<protein>
    <submittedName>
        <fullName evidence="4">3-deoxy-manno-octulosonate cytidylyltransferase</fullName>
    </submittedName>
</protein>
<dbReference type="NCBIfam" id="NF009905">
    <property type="entry name" value="PRK13368.1"/>
    <property type="match status" value="1"/>
</dbReference>
<dbReference type="NCBIfam" id="NF003952">
    <property type="entry name" value="PRK05450.1-5"/>
    <property type="match status" value="1"/>
</dbReference>
<dbReference type="InterPro" id="IPR029044">
    <property type="entry name" value="Nucleotide-diphossugar_trans"/>
</dbReference>
<dbReference type="Pfam" id="PF02348">
    <property type="entry name" value="CTP_transf_3"/>
    <property type="match status" value="1"/>
</dbReference>
<dbReference type="PANTHER" id="PTHR42866">
    <property type="entry name" value="3-DEOXY-MANNO-OCTULOSONATE CYTIDYLYLTRANSFERASE"/>
    <property type="match status" value="1"/>
</dbReference>
<name>A0A5J4KZH6_9ZZZZ</name>
<dbReference type="EMBL" id="BLAB01000001">
    <property type="protein sequence ID" value="GER93385.1"/>
    <property type="molecule type" value="Genomic_DNA"/>
</dbReference>
<proteinExistence type="inferred from homology"/>
<dbReference type="GO" id="GO:1901137">
    <property type="term" value="P:carbohydrate derivative biosynthetic process"/>
    <property type="evidence" value="ECO:0007669"/>
    <property type="project" value="UniProtKB-ARBA"/>
</dbReference>
<evidence type="ECO:0000256" key="3">
    <source>
        <dbReference type="ARBA" id="ARBA00022695"/>
    </source>
</evidence>
<dbReference type="PANTHER" id="PTHR42866:SF2">
    <property type="entry name" value="3-DEOXY-MANNO-OCTULOSONATE CYTIDYLYLTRANSFERASE, MITOCHONDRIAL"/>
    <property type="match status" value="1"/>
</dbReference>
<dbReference type="HAMAP" id="MF_00057">
    <property type="entry name" value="KdsB"/>
    <property type="match status" value="1"/>
</dbReference>
<dbReference type="GO" id="GO:0008690">
    <property type="term" value="F:3-deoxy-manno-octulosonate cytidylyltransferase activity"/>
    <property type="evidence" value="ECO:0007669"/>
    <property type="project" value="InterPro"/>
</dbReference>
<dbReference type="GO" id="GO:0044281">
    <property type="term" value="P:small molecule metabolic process"/>
    <property type="evidence" value="ECO:0007669"/>
    <property type="project" value="UniProtKB-ARBA"/>
</dbReference>
<dbReference type="SUPFAM" id="SSF53448">
    <property type="entry name" value="Nucleotide-diphospho-sugar transferases"/>
    <property type="match status" value="1"/>
</dbReference>
<organism evidence="4">
    <name type="scientific">hot springs metagenome</name>
    <dbReference type="NCBI Taxonomy" id="433727"/>
    <lineage>
        <taxon>unclassified sequences</taxon>
        <taxon>metagenomes</taxon>
        <taxon>ecological metagenomes</taxon>
    </lineage>
</organism>
<comment type="subcellular location">
    <subcellularLocation>
        <location evidence="1">Membrane</location>
    </subcellularLocation>
</comment>
<dbReference type="NCBIfam" id="TIGR00466">
    <property type="entry name" value="kdsB"/>
    <property type="match status" value="1"/>
</dbReference>
<evidence type="ECO:0000256" key="2">
    <source>
        <dbReference type="ARBA" id="ARBA00022679"/>
    </source>
</evidence>
<evidence type="ECO:0000256" key="1">
    <source>
        <dbReference type="ARBA" id="ARBA00004370"/>
    </source>
</evidence>
<sequence>MSSIVIIPSRYASSRLPGKPLCLLSGKPMIQHVYERARRARLVQDVFVATDNKLIYDTVEGFGGNAIMTSETHPSGTDRIAEAIEKLQAIGHRFQATDIIVNVQGDEPLIHPQMIDDVIRLMDDERASIGTLSKRIEDTTEVIDPNIVKVVFNSEGFALYFSRSPIPYHRNEWKDPGQITVYGSQFTLFKHIGIYAYRKDVLLILSKLPPTKLEEIERLEQLRALENGFRIKVKETKFETIGVDTSMDLERVEKCLNTSL</sequence>
<keyword evidence="2 4" id="KW-0808">Transferase</keyword>
<reference evidence="4" key="1">
    <citation type="submission" date="2019-10" db="EMBL/GenBank/DDBJ databases">
        <title>Metagenomic sequencing of thiosulfate-disproportionating enrichment culture.</title>
        <authorList>
            <person name="Umezawa K."/>
            <person name="Kojima H."/>
            <person name="Fukui M."/>
        </authorList>
    </citation>
    <scope>NUCLEOTIDE SEQUENCE</scope>
    <source>
        <strain evidence="4">45J</strain>
    </source>
</reference>
<dbReference type="GO" id="GO:0005829">
    <property type="term" value="C:cytosol"/>
    <property type="evidence" value="ECO:0007669"/>
    <property type="project" value="TreeGrafter"/>
</dbReference>
<dbReference type="Gene3D" id="3.90.550.10">
    <property type="entry name" value="Spore Coat Polysaccharide Biosynthesis Protein SpsA, Chain A"/>
    <property type="match status" value="1"/>
</dbReference>
<dbReference type="FunFam" id="3.90.550.10:FF:000011">
    <property type="entry name" value="3-deoxy-manno-octulosonate cytidylyltransferase"/>
    <property type="match status" value="1"/>
</dbReference>
<dbReference type="AlphaFoldDB" id="A0A5J4KZH6"/>
<comment type="caution">
    <text evidence="4">The sequence shown here is derived from an EMBL/GenBank/DDBJ whole genome shotgun (WGS) entry which is preliminary data.</text>
</comment>
<dbReference type="InterPro" id="IPR003329">
    <property type="entry name" value="Cytidylyl_trans"/>
</dbReference>
<dbReference type="InterPro" id="IPR004528">
    <property type="entry name" value="KdsB"/>
</dbReference>
<dbReference type="NCBIfam" id="NF003950">
    <property type="entry name" value="PRK05450.1-3"/>
    <property type="match status" value="1"/>
</dbReference>
<dbReference type="GO" id="GO:0016020">
    <property type="term" value="C:membrane"/>
    <property type="evidence" value="ECO:0007669"/>
    <property type="project" value="UniProtKB-SubCell"/>
</dbReference>
<keyword evidence="3 4" id="KW-0548">Nucleotidyltransferase</keyword>
<evidence type="ECO:0000313" key="4">
    <source>
        <dbReference type="EMBL" id="GER93385.1"/>
    </source>
</evidence>
<accession>A0A5J4KZH6</accession>
<gene>
    <name evidence="4" type="ORF">A45J_1124</name>
</gene>